<protein>
    <recommendedName>
        <fullName evidence="6">Lipoprotein</fullName>
    </recommendedName>
</protein>
<evidence type="ECO:0000313" key="2">
    <source>
        <dbReference type="EMBL" id="GEN05859.1"/>
    </source>
</evidence>
<dbReference type="Proteomes" id="UP000321514">
    <property type="component" value="Unassembled WGS sequence"/>
</dbReference>
<keyword evidence="4" id="KW-1185">Reference proteome</keyword>
<evidence type="ECO:0000313" key="5">
    <source>
        <dbReference type="Proteomes" id="UP000321514"/>
    </source>
</evidence>
<feature type="chain" id="PRO_5022792505" description="Lipoprotein" evidence="1">
    <location>
        <begin position="22"/>
        <end position="62"/>
    </location>
</feature>
<gene>
    <name evidence="2" type="ORF">MFU01_08960</name>
    <name evidence="3" type="ORF">SAMN05443572_1021020</name>
</gene>
<dbReference type="RefSeq" id="WP_074951390.1">
    <property type="nucleotide sequence ID" value="NZ_BJXR01000013.1"/>
</dbReference>
<comment type="caution">
    <text evidence="2">The sequence shown here is derived from an EMBL/GenBank/DDBJ whole genome shotgun (WGS) entry which is preliminary data.</text>
</comment>
<organism evidence="2 5">
    <name type="scientific">Myxococcus fulvus</name>
    <dbReference type="NCBI Taxonomy" id="33"/>
    <lineage>
        <taxon>Bacteria</taxon>
        <taxon>Pseudomonadati</taxon>
        <taxon>Myxococcota</taxon>
        <taxon>Myxococcia</taxon>
        <taxon>Myxococcales</taxon>
        <taxon>Cystobacterineae</taxon>
        <taxon>Myxococcaceae</taxon>
        <taxon>Myxococcus</taxon>
    </lineage>
</organism>
<reference evidence="3 4" key="1">
    <citation type="submission" date="2016-10" db="EMBL/GenBank/DDBJ databases">
        <authorList>
            <person name="Varghese N."/>
            <person name="Submissions S."/>
        </authorList>
    </citation>
    <scope>NUCLEOTIDE SEQUENCE [LARGE SCALE GENOMIC DNA]</scope>
    <source>
        <strain evidence="3 4">DSM 16525</strain>
    </source>
</reference>
<dbReference type="Proteomes" id="UP000183760">
    <property type="component" value="Unassembled WGS sequence"/>
</dbReference>
<feature type="signal peptide" evidence="1">
    <location>
        <begin position="1"/>
        <end position="21"/>
    </location>
</feature>
<evidence type="ECO:0000313" key="4">
    <source>
        <dbReference type="Proteomes" id="UP000183760"/>
    </source>
</evidence>
<proteinExistence type="predicted"/>
<reference evidence="2 5" key="2">
    <citation type="submission" date="2019-07" db="EMBL/GenBank/DDBJ databases">
        <title>Whole genome shotgun sequence of Myxococcus fulvus NBRC 100333.</title>
        <authorList>
            <person name="Hosoyama A."/>
            <person name="Uohara A."/>
            <person name="Ohji S."/>
            <person name="Ichikawa N."/>
        </authorList>
    </citation>
    <scope>NUCLEOTIDE SEQUENCE [LARGE SCALE GENOMIC DNA]</scope>
    <source>
        <strain evidence="2 5">NBRC 100333</strain>
    </source>
</reference>
<accession>A0A511SVC8</accession>
<evidence type="ECO:0000313" key="3">
    <source>
        <dbReference type="EMBL" id="SET65174.1"/>
    </source>
</evidence>
<dbReference type="EMBL" id="FOIB01000002">
    <property type="protein sequence ID" value="SET65174.1"/>
    <property type="molecule type" value="Genomic_DNA"/>
</dbReference>
<sequence>MRGFIALAAFLTLSGWTGRTAAPAASPEESTSADIICSRITSESLCRIKGCIWDSEFGTCGD</sequence>
<keyword evidence="1" id="KW-0732">Signal</keyword>
<evidence type="ECO:0000256" key="1">
    <source>
        <dbReference type="SAM" id="SignalP"/>
    </source>
</evidence>
<dbReference type="EMBL" id="BJXR01000013">
    <property type="protein sequence ID" value="GEN05859.1"/>
    <property type="molecule type" value="Genomic_DNA"/>
</dbReference>
<dbReference type="AlphaFoldDB" id="A0A511SVC8"/>
<evidence type="ECO:0008006" key="6">
    <source>
        <dbReference type="Google" id="ProtNLM"/>
    </source>
</evidence>
<name>A0A511SVC8_MYXFU</name>